<name>A0AAD2FGZ6_9STRA</name>
<proteinExistence type="predicted"/>
<organism evidence="3 4">
    <name type="scientific">Cylindrotheca closterium</name>
    <dbReference type="NCBI Taxonomy" id="2856"/>
    <lineage>
        <taxon>Eukaryota</taxon>
        <taxon>Sar</taxon>
        <taxon>Stramenopiles</taxon>
        <taxon>Ochrophyta</taxon>
        <taxon>Bacillariophyta</taxon>
        <taxon>Bacillariophyceae</taxon>
        <taxon>Bacillariophycidae</taxon>
        <taxon>Bacillariales</taxon>
        <taxon>Bacillariaceae</taxon>
        <taxon>Cylindrotheca</taxon>
    </lineage>
</organism>
<evidence type="ECO:0000256" key="2">
    <source>
        <dbReference type="SAM" id="SignalP"/>
    </source>
</evidence>
<feature type="compositionally biased region" description="Pro residues" evidence="1">
    <location>
        <begin position="658"/>
        <end position="669"/>
    </location>
</feature>
<feature type="region of interest" description="Disordered" evidence="1">
    <location>
        <begin position="34"/>
        <end position="55"/>
    </location>
</feature>
<feature type="compositionally biased region" description="Low complexity" evidence="1">
    <location>
        <begin position="740"/>
        <end position="766"/>
    </location>
</feature>
<feature type="compositionally biased region" description="Low complexity" evidence="1">
    <location>
        <begin position="670"/>
        <end position="697"/>
    </location>
</feature>
<feature type="compositionally biased region" description="Pro residues" evidence="1">
    <location>
        <begin position="814"/>
        <end position="836"/>
    </location>
</feature>
<protein>
    <submittedName>
        <fullName evidence="3">Uncharacterized protein</fullName>
    </submittedName>
</protein>
<gene>
    <name evidence="3" type="ORF">CYCCA115_LOCUS6784</name>
</gene>
<feature type="compositionally biased region" description="Low complexity" evidence="1">
    <location>
        <begin position="778"/>
        <end position="796"/>
    </location>
</feature>
<reference evidence="3" key="1">
    <citation type="submission" date="2023-08" db="EMBL/GenBank/DDBJ databases">
        <authorList>
            <person name="Audoor S."/>
            <person name="Bilcke G."/>
        </authorList>
    </citation>
    <scope>NUCLEOTIDE SEQUENCE</scope>
</reference>
<dbReference type="AlphaFoldDB" id="A0AAD2FGZ6"/>
<keyword evidence="2" id="KW-0732">Signal</keyword>
<dbReference type="EMBL" id="CAKOGP040000868">
    <property type="protein sequence ID" value="CAJ1939897.1"/>
    <property type="molecule type" value="Genomic_DNA"/>
</dbReference>
<feature type="signal peptide" evidence="2">
    <location>
        <begin position="1"/>
        <end position="19"/>
    </location>
</feature>
<accession>A0AAD2FGZ6</accession>
<feature type="compositionally biased region" description="Polar residues" evidence="1">
    <location>
        <begin position="39"/>
        <end position="55"/>
    </location>
</feature>
<evidence type="ECO:0000256" key="1">
    <source>
        <dbReference type="SAM" id="MobiDB-lite"/>
    </source>
</evidence>
<evidence type="ECO:0000313" key="3">
    <source>
        <dbReference type="EMBL" id="CAJ1939897.1"/>
    </source>
</evidence>
<feature type="compositionally biased region" description="Low complexity" evidence="1">
    <location>
        <begin position="709"/>
        <end position="727"/>
    </location>
</feature>
<feature type="chain" id="PRO_5042157981" evidence="2">
    <location>
        <begin position="20"/>
        <end position="1050"/>
    </location>
</feature>
<feature type="region of interest" description="Disordered" evidence="1">
    <location>
        <begin position="618"/>
        <end position="894"/>
    </location>
</feature>
<feature type="compositionally biased region" description="Polar residues" evidence="1">
    <location>
        <begin position="882"/>
        <end position="894"/>
    </location>
</feature>
<keyword evidence="4" id="KW-1185">Reference proteome</keyword>
<dbReference type="Proteomes" id="UP001295423">
    <property type="component" value="Unassembled WGS sequence"/>
</dbReference>
<comment type="caution">
    <text evidence="3">The sequence shown here is derived from an EMBL/GenBank/DDBJ whole genome shotgun (WGS) entry which is preliminary data.</text>
</comment>
<evidence type="ECO:0000313" key="4">
    <source>
        <dbReference type="Proteomes" id="UP001295423"/>
    </source>
</evidence>
<sequence>MQKTMLTLAALLLTAQVQAFDKVEVGPHFQTHLPAETAEQPQPQVQSKSFNSNRTVGENNHLYSFVARAKDEVEASRFLLETPISSCISMVTEVGDGPQVCHPATHNANAFIEFEDVVPMLEDYTDSRKLPIEIIDQRHSEVDFVISQDWFDGEVGALSVFYRPDAEAGACDTYANVTKGEWKEHFTAKCYFKKAEVKIYMRWCGSEEDAVCEENCDLCHTPDDLSQYKELSFEIDCDPRCSRPNTAENNAFDPFDLPCEDEDTEQLDGFLGGGAQDCDASSVEVDEENLPIRVVERSRDGETVVFELTQDYYKGSIVKWGVHHRANSTYQDCDVEHDVAYSDTRQFTTKCWYGQAAVTLYVYLCELEPHDDCDVCSPPESMDNFMQYAYNIACYRPCDNDTDIITFDDPFTDPPEIGTLPPEENNAEDPELPGVPNNCTQLVTTVGNGGSTCTVGGEYQRLIGDVEAEETIDIVSATGDTVEFKVSQKFVDGEVFRFSVFYDNAISQHDCNTFMDVVPTWDGTFTAVCFENKAAIKFYFRFCGNNVEEECNFCVTPDALDDYLELAVELDCSETCDPEYIDDKSSESSDEATIPVPEIIGDDKSSESSDEAAIPVPEIIGDDKSSESSDEATIPSGPSGPTPSGPTDGGDGTIPSGPTGPTPSGPSGPTPSGHSGPTPSGPFEPSGSTPSGPSGPTVDENGAESSDEGTIPSGPTGSTPSGPSGPTVDENGAESSADEGTIPSGPTGSTPSGPSGSTPSGPSGPTVDENGAESSDEGTIPSGPTGSTPSGPSGPTVDENGAESSDEGTIPSGPTGPTPSGPSGPTPSGPSGPTPSGPAGGGDGTIPTGPTPTGPTVDENGAESSDEGTIPSGPAEPIGPSPSESLDSSGDNCSDLTASACPADVVHHSTTGSTVFSGAPIRIQSQTDSTVTFSVDNTFGSVLQNVYIEYYSLADGTATCTASSDVRLCAADGILYTAHCTGGSPQTLIDMWMTDTALFDSVADNASIPNTCGAVSGGSSTVKYTFALYCQSTCAVLPNRRLRGTNQPRD</sequence>